<dbReference type="AlphaFoldDB" id="A0A2P2PD45"/>
<proteinExistence type="predicted"/>
<reference evidence="1" key="1">
    <citation type="submission" date="2018-02" db="EMBL/GenBank/DDBJ databases">
        <title>Rhizophora mucronata_Transcriptome.</title>
        <authorList>
            <person name="Meera S.P."/>
            <person name="Sreeshan A."/>
            <person name="Augustine A."/>
        </authorList>
    </citation>
    <scope>NUCLEOTIDE SEQUENCE</scope>
    <source>
        <tissue evidence="1">Leaf</tissue>
    </source>
</reference>
<accession>A0A2P2PD45</accession>
<organism evidence="1">
    <name type="scientific">Rhizophora mucronata</name>
    <name type="common">Asiatic mangrove</name>
    <dbReference type="NCBI Taxonomy" id="61149"/>
    <lineage>
        <taxon>Eukaryota</taxon>
        <taxon>Viridiplantae</taxon>
        <taxon>Streptophyta</taxon>
        <taxon>Embryophyta</taxon>
        <taxon>Tracheophyta</taxon>
        <taxon>Spermatophyta</taxon>
        <taxon>Magnoliopsida</taxon>
        <taxon>eudicotyledons</taxon>
        <taxon>Gunneridae</taxon>
        <taxon>Pentapetalae</taxon>
        <taxon>rosids</taxon>
        <taxon>fabids</taxon>
        <taxon>Malpighiales</taxon>
        <taxon>Rhizophoraceae</taxon>
        <taxon>Rhizophora</taxon>
    </lineage>
</organism>
<evidence type="ECO:0000313" key="1">
    <source>
        <dbReference type="EMBL" id="MBX52643.1"/>
    </source>
</evidence>
<sequence>MSRLVHGKFQINDTLD</sequence>
<name>A0A2P2PD45_RHIMU</name>
<protein>
    <submittedName>
        <fullName evidence="1">Uncharacterized protein</fullName>
    </submittedName>
</protein>
<dbReference type="EMBL" id="GGEC01072159">
    <property type="protein sequence ID" value="MBX52643.1"/>
    <property type="molecule type" value="Transcribed_RNA"/>
</dbReference>